<dbReference type="GO" id="GO:0016020">
    <property type="term" value="C:membrane"/>
    <property type="evidence" value="ECO:0007669"/>
    <property type="project" value="UniProtKB-SubCell"/>
</dbReference>
<dbReference type="Proteomes" id="UP000030693">
    <property type="component" value="Unassembled WGS sequence"/>
</dbReference>
<feature type="transmembrane region" description="Helical" evidence="6">
    <location>
        <begin position="24"/>
        <end position="45"/>
    </location>
</feature>
<dbReference type="OrthoDB" id="433124at2759"/>
<dbReference type="InterPro" id="IPR051987">
    <property type="entry name" value="Sigma-2_receptor-like"/>
</dbReference>
<dbReference type="eggNOG" id="ENOG502S64S">
    <property type="taxonomic scope" value="Eukaryota"/>
</dbReference>
<evidence type="ECO:0000313" key="8">
    <source>
        <dbReference type="EMBL" id="KCV72051.1"/>
    </source>
</evidence>
<keyword evidence="4 5" id="KW-0472">Membrane</keyword>
<organism evidence="8">
    <name type="scientific">Fonticula alba</name>
    <name type="common">Slime mold</name>
    <dbReference type="NCBI Taxonomy" id="691883"/>
    <lineage>
        <taxon>Eukaryota</taxon>
        <taxon>Rotosphaerida</taxon>
        <taxon>Fonticulaceae</taxon>
        <taxon>Fonticula</taxon>
    </lineage>
</organism>
<keyword evidence="2 5" id="KW-0812">Transmembrane</keyword>
<dbReference type="Pfam" id="PF05241">
    <property type="entry name" value="EBP"/>
    <property type="match status" value="1"/>
</dbReference>
<evidence type="ECO:0000256" key="5">
    <source>
        <dbReference type="PROSITE-ProRule" id="PRU01087"/>
    </source>
</evidence>
<dbReference type="RefSeq" id="XP_009493629.1">
    <property type="nucleotide sequence ID" value="XM_009495354.1"/>
</dbReference>
<accession>A0A058ZDL5</accession>
<reference evidence="8" key="1">
    <citation type="submission" date="2013-04" db="EMBL/GenBank/DDBJ databases">
        <title>The Genome Sequence of Fonticula alba ATCC 38817.</title>
        <authorList>
            <consortium name="The Broad Institute Genomics Platform"/>
            <person name="Russ C."/>
            <person name="Cuomo C."/>
            <person name="Burger G."/>
            <person name="Gray M.W."/>
            <person name="Holland P.W.H."/>
            <person name="King N."/>
            <person name="Lang F.B.F."/>
            <person name="Roger A.J."/>
            <person name="Ruiz-Trillo I."/>
            <person name="Brown M."/>
            <person name="Walker B."/>
            <person name="Young S."/>
            <person name="Zeng Q."/>
            <person name="Gargeya S."/>
            <person name="Fitzgerald M."/>
            <person name="Haas B."/>
            <person name="Abouelleil A."/>
            <person name="Allen A.W."/>
            <person name="Alvarado L."/>
            <person name="Arachchi H.M."/>
            <person name="Berlin A.M."/>
            <person name="Chapman S.B."/>
            <person name="Gainer-Dewar J."/>
            <person name="Goldberg J."/>
            <person name="Griggs A."/>
            <person name="Gujja S."/>
            <person name="Hansen M."/>
            <person name="Howarth C."/>
            <person name="Imamovic A."/>
            <person name="Ireland A."/>
            <person name="Larimer J."/>
            <person name="McCowan C."/>
            <person name="Murphy C."/>
            <person name="Pearson M."/>
            <person name="Poon T.W."/>
            <person name="Priest M."/>
            <person name="Roberts A."/>
            <person name="Saif S."/>
            <person name="Shea T."/>
            <person name="Sisk P."/>
            <person name="Sykes S."/>
            <person name="Wortman J."/>
            <person name="Nusbaum C."/>
            <person name="Birren B."/>
        </authorList>
    </citation>
    <scope>NUCLEOTIDE SEQUENCE [LARGE SCALE GENOMIC DNA]</scope>
    <source>
        <strain evidence="8">ATCC 38817</strain>
    </source>
</reference>
<gene>
    <name evidence="8" type="ORF">H696_01460</name>
</gene>
<evidence type="ECO:0000256" key="6">
    <source>
        <dbReference type="SAM" id="Phobius"/>
    </source>
</evidence>
<feature type="transmembrane region" description="Helical" evidence="6">
    <location>
        <begin position="116"/>
        <end position="139"/>
    </location>
</feature>
<dbReference type="GO" id="GO:0005783">
    <property type="term" value="C:endoplasmic reticulum"/>
    <property type="evidence" value="ECO:0007669"/>
    <property type="project" value="TreeGrafter"/>
</dbReference>
<keyword evidence="9" id="KW-1185">Reference proteome</keyword>
<dbReference type="PANTHER" id="PTHR31204:SF1">
    <property type="entry name" value="SIGMA INTRACELLULAR RECEPTOR 2"/>
    <property type="match status" value="1"/>
</dbReference>
<dbReference type="PROSITE" id="PS51751">
    <property type="entry name" value="EXPERA"/>
    <property type="match status" value="1"/>
</dbReference>
<dbReference type="GeneID" id="20526185"/>
<evidence type="ECO:0000313" key="9">
    <source>
        <dbReference type="Proteomes" id="UP000030693"/>
    </source>
</evidence>
<dbReference type="InterPro" id="IPR033118">
    <property type="entry name" value="EXPERA"/>
</dbReference>
<evidence type="ECO:0000256" key="3">
    <source>
        <dbReference type="ARBA" id="ARBA00022989"/>
    </source>
</evidence>
<keyword evidence="3 5" id="KW-1133">Transmembrane helix</keyword>
<dbReference type="EMBL" id="KB932202">
    <property type="protein sequence ID" value="KCV72051.1"/>
    <property type="molecule type" value="Genomic_DNA"/>
</dbReference>
<feature type="domain" description="EXPERA" evidence="7">
    <location>
        <begin position="26"/>
        <end position="167"/>
    </location>
</feature>
<evidence type="ECO:0000256" key="1">
    <source>
        <dbReference type="ARBA" id="ARBA00004141"/>
    </source>
</evidence>
<proteinExistence type="predicted"/>
<feature type="transmembrane region" description="Helical" evidence="6">
    <location>
        <begin position="90"/>
        <end position="110"/>
    </location>
</feature>
<protein>
    <recommendedName>
        <fullName evidence="7">EXPERA domain-containing protein</fullName>
    </recommendedName>
</protein>
<dbReference type="AlphaFoldDB" id="A0A058ZDL5"/>
<evidence type="ECO:0000259" key="7">
    <source>
        <dbReference type="PROSITE" id="PS51751"/>
    </source>
</evidence>
<evidence type="ECO:0000256" key="4">
    <source>
        <dbReference type="ARBA" id="ARBA00023136"/>
    </source>
</evidence>
<comment type="subcellular location">
    <subcellularLocation>
        <location evidence="1">Membrane</location>
        <topology evidence="1">Multi-pass membrane protein</topology>
    </subcellularLocation>
</comment>
<dbReference type="STRING" id="691883.A0A058ZDL5"/>
<sequence>MHTSRPKTVITMRKSAASHPAKPFWYDTLVFLPFFLSHAFFAVCVDIQPLFSKAFLEQYYPAALRGLLDTYLRLSGDVLMATAPSFFRSFLMLELAFQLPFCLAAVYALLKSKEWIRIPAVAYGAHTLTTTAACLLTQFESSVMDSQQKMVSMALTAPFFLMSIFILIRFGYGPKLGTAGQASAKSKTN</sequence>
<dbReference type="PANTHER" id="PTHR31204">
    <property type="entry name" value="SIGMA INTRACELLULAR RECEPTOR 2"/>
    <property type="match status" value="1"/>
</dbReference>
<dbReference type="OMA" id="CTATTMI"/>
<feature type="transmembrane region" description="Helical" evidence="6">
    <location>
        <begin position="151"/>
        <end position="172"/>
    </location>
</feature>
<name>A0A058ZDL5_FONAL</name>
<evidence type="ECO:0000256" key="2">
    <source>
        <dbReference type="ARBA" id="ARBA00022692"/>
    </source>
</evidence>